<dbReference type="Gene3D" id="1.20.1560.10">
    <property type="entry name" value="ABC transporter type 1, transmembrane domain"/>
    <property type="match status" value="1"/>
</dbReference>
<accession>A0ABP0Y5A8</accession>
<dbReference type="InterPro" id="IPR036640">
    <property type="entry name" value="ABC1_TM_sf"/>
</dbReference>
<dbReference type="EMBL" id="OZ021736">
    <property type="protein sequence ID" value="CAK9315634.1"/>
    <property type="molecule type" value="Genomic_DNA"/>
</dbReference>
<evidence type="ECO:0000313" key="5">
    <source>
        <dbReference type="Proteomes" id="UP001642487"/>
    </source>
</evidence>
<proteinExistence type="predicted"/>
<reference evidence="4 5" key="1">
    <citation type="submission" date="2024-03" db="EMBL/GenBank/DDBJ databases">
        <authorList>
            <person name="Gkanogiannis A."/>
            <person name="Becerra Lopez-Lavalle L."/>
        </authorList>
    </citation>
    <scope>NUCLEOTIDE SEQUENCE [LARGE SCALE GENOMIC DNA]</scope>
</reference>
<dbReference type="Proteomes" id="UP001642487">
    <property type="component" value="Chromosome 2"/>
</dbReference>
<gene>
    <name evidence="4" type="ORF">CITCOLO1_LOCUS7435</name>
</gene>
<keyword evidence="2" id="KW-1133">Transmembrane helix</keyword>
<evidence type="ECO:0000256" key="2">
    <source>
        <dbReference type="ARBA" id="ARBA00022989"/>
    </source>
</evidence>
<protein>
    <submittedName>
        <fullName evidence="4">Uncharacterized protein</fullName>
    </submittedName>
</protein>
<evidence type="ECO:0000313" key="4">
    <source>
        <dbReference type="EMBL" id="CAK9315634.1"/>
    </source>
</evidence>
<sequence>MTCEEKKQEEEDGSSDDAFPFHKLLSYGDALDWVLMALGTFGSLLHGLAQPIGYILLGKALNAFGNNINDLDAMVHALYQNQGVPIMKLHLVILIETKNLSSKFPK</sequence>
<keyword evidence="1" id="KW-0812">Transmembrane</keyword>
<keyword evidence="3" id="KW-0472">Membrane</keyword>
<keyword evidence="5" id="KW-1185">Reference proteome</keyword>
<evidence type="ECO:0000256" key="1">
    <source>
        <dbReference type="ARBA" id="ARBA00022692"/>
    </source>
</evidence>
<organism evidence="4 5">
    <name type="scientific">Citrullus colocynthis</name>
    <name type="common">colocynth</name>
    <dbReference type="NCBI Taxonomy" id="252529"/>
    <lineage>
        <taxon>Eukaryota</taxon>
        <taxon>Viridiplantae</taxon>
        <taxon>Streptophyta</taxon>
        <taxon>Embryophyta</taxon>
        <taxon>Tracheophyta</taxon>
        <taxon>Spermatophyta</taxon>
        <taxon>Magnoliopsida</taxon>
        <taxon>eudicotyledons</taxon>
        <taxon>Gunneridae</taxon>
        <taxon>Pentapetalae</taxon>
        <taxon>rosids</taxon>
        <taxon>fabids</taxon>
        <taxon>Cucurbitales</taxon>
        <taxon>Cucurbitaceae</taxon>
        <taxon>Benincaseae</taxon>
        <taxon>Citrullus</taxon>
    </lineage>
</organism>
<name>A0ABP0Y5A8_9ROSI</name>
<evidence type="ECO:0000256" key="3">
    <source>
        <dbReference type="ARBA" id="ARBA00023136"/>
    </source>
</evidence>